<dbReference type="EC" id="6.3.4.19" evidence="6"/>
<keyword evidence="6" id="KW-0963">Cytoplasm</keyword>
<keyword evidence="1 6" id="KW-0436">Ligase</keyword>
<comment type="catalytic activity">
    <reaction evidence="5 6">
        <text>cytidine(34) in tRNA(Ile2) + L-lysine + ATP = lysidine(34) in tRNA(Ile2) + AMP + diphosphate + H(+)</text>
        <dbReference type="Rhea" id="RHEA:43744"/>
        <dbReference type="Rhea" id="RHEA-COMP:10625"/>
        <dbReference type="Rhea" id="RHEA-COMP:10670"/>
        <dbReference type="ChEBI" id="CHEBI:15378"/>
        <dbReference type="ChEBI" id="CHEBI:30616"/>
        <dbReference type="ChEBI" id="CHEBI:32551"/>
        <dbReference type="ChEBI" id="CHEBI:33019"/>
        <dbReference type="ChEBI" id="CHEBI:82748"/>
        <dbReference type="ChEBI" id="CHEBI:83665"/>
        <dbReference type="ChEBI" id="CHEBI:456215"/>
        <dbReference type="EC" id="6.3.4.19"/>
    </reaction>
</comment>
<comment type="caution">
    <text evidence="9">The sequence shown here is derived from an EMBL/GenBank/DDBJ whole genome shotgun (WGS) entry which is preliminary data.</text>
</comment>
<keyword evidence="2 6" id="KW-0819">tRNA processing</keyword>
<evidence type="ECO:0000313" key="11">
    <source>
        <dbReference type="Proteomes" id="UP000599383"/>
    </source>
</evidence>
<dbReference type="Proteomes" id="UP000597886">
    <property type="component" value="Unassembled WGS sequence"/>
</dbReference>
<dbReference type="CDD" id="cd01992">
    <property type="entry name" value="TilS_N"/>
    <property type="match status" value="1"/>
</dbReference>
<comment type="domain">
    <text evidence="6">The N-terminal region contains the highly conserved SGGXDS motif, predicted to be a P-loop motif involved in ATP binding.</text>
</comment>
<evidence type="ECO:0000256" key="2">
    <source>
        <dbReference type="ARBA" id="ARBA00022694"/>
    </source>
</evidence>
<dbReference type="EMBL" id="WVRA01000003">
    <property type="protein sequence ID" value="NOE18735.1"/>
    <property type="molecule type" value="Genomic_DNA"/>
</dbReference>
<evidence type="ECO:0000313" key="9">
    <source>
        <dbReference type="EMBL" id="NOE18735.1"/>
    </source>
</evidence>
<dbReference type="InterPro" id="IPR014729">
    <property type="entry name" value="Rossmann-like_a/b/a_fold"/>
</dbReference>
<name>A0AA90YYY6_9RHOB</name>
<dbReference type="Pfam" id="PF01171">
    <property type="entry name" value="ATP_bind_3"/>
    <property type="match status" value="1"/>
</dbReference>
<dbReference type="PANTHER" id="PTHR43033:SF1">
    <property type="entry name" value="TRNA(ILE)-LYSIDINE SYNTHASE-RELATED"/>
    <property type="match status" value="1"/>
</dbReference>
<feature type="binding site" evidence="6">
    <location>
        <begin position="29"/>
        <end position="34"/>
    </location>
    <ligand>
        <name>ATP</name>
        <dbReference type="ChEBI" id="CHEBI:30616"/>
    </ligand>
</feature>
<feature type="domain" description="tRNA(Ile)-lysidine/2-thiocytidine synthase N-terminal" evidence="7">
    <location>
        <begin position="24"/>
        <end position="201"/>
    </location>
</feature>
<dbReference type="AlphaFoldDB" id="A0AA90YYY6"/>
<dbReference type="HAMAP" id="MF_01161">
    <property type="entry name" value="tRNA_Ile_lys_synt"/>
    <property type="match status" value="1"/>
</dbReference>
<keyword evidence="11" id="KW-1185">Reference proteome</keyword>
<dbReference type="Gene3D" id="3.40.50.620">
    <property type="entry name" value="HUPs"/>
    <property type="match status" value="1"/>
</dbReference>
<dbReference type="EMBL" id="WVQY01000004">
    <property type="protein sequence ID" value="NOD31014.1"/>
    <property type="molecule type" value="Genomic_DNA"/>
</dbReference>
<comment type="function">
    <text evidence="6">Ligates lysine onto the cytidine present at position 34 of the AUA codon-specific tRNA(Ile) that contains the anticodon CAU, in an ATP-dependent manner. Cytidine is converted to lysidine, thus changing the amino acid specificity of the tRNA from methionine to isoleucine.</text>
</comment>
<evidence type="ECO:0000256" key="3">
    <source>
        <dbReference type="ARBA" id="ARBA00022741"/>
    </source>
</evidence>
<comment type="subcellular location">
    <subcellularLocation>
        <location evidence="6">Cytoplasm</location>
    </subcellularLocation>
</comment>
<dbReference type="GO" id="GO:0005737">
    <property type="term" value="C:cytoplasm"/>
    <property type="evidence" value="ECO:0007669"/>
    <property type="project" value="UniProtKB-SubCell"/>
</dbReference>
<dbReference type="Proteomes" id="UP000599383">
    <property type="component" value="Unassembled WGS sequence"/>
</dbReference>
<evidence type="ECO:0000256" key="6">
    <source>
        <dbReference type="HAMAP-Rule" id="MF_01161"/>
    </source>
</evidence>
<keyword evidence="3 6" id="KW-0547">Nucleotide-binding</keyword>
<protein>
    <recommendedName>
        <fullName evidence="6">tRNA(Ile)-lysidine synthase</fullName>
        <ecNumber evidence="6">6.3.4.19</ecNumber>
    </recommendedName>
    <alternativeName>
        <fullName evidence="6">tRNA(Ile)-2-lysyl-cytidine synthase</fullName>
    </alternativeName>
    <alternativeName>
        <fullName evidence="6">tRNA(Ile)-lysidine synthetase</fullName>
    </alternativeName>
</protein>
<reference evidence="9 11" key="1">
    <citation type="submission" date="2019-12" db="EMBL/GenBank/DDBJ databases">
        <title>Ruegeria JWLKs population differentiation of coral mucus and skeleton niches.</title>
        <authorList>
            <person name="Luo D."/>
        </authorList>
    </citation>
    <scope>NUCLEOTIDE SEQUENCE</scope>
    <source>
        <strain evidence="9">HKCCD6181</strain>
        <strain evidence="8 11">HKCCD6238</strain>
    </source>
</reference>
<evidence type="ECO:0000256" key="5">
    <source>
        <dbReference type="ARBA" id="ARBA00048539"/>
    </source>
</evidence>
<dbReference type="InterPro" id="IPR011063">
    <property type="entry name" value="TilS/TtcA_N"/>
</dbReference>
<evidence type="ECO:0000256" key="4">
    <source>
        <dbReference type="ARBA" id="ARBA00022840"/>
    </source>
</evidence>
<dbReference type="InterPro" id="IPR012795">
    <property type="entry name" value="tRNA_Ile_lys_synt_N"/>
</dbReference>
<comment type="similarity">
    <text evidence="6">Belongs to the tRNA(Ile)-lysidine synthase family.</text>
</comment>
<evidence type="ECO:0000259" key="7">
    <source>
        <dbReference type="Pfam" id="PF01171"/>
    </source>
</evidence>
<dbReference type="PANTHER" id="PTHR43033">
    <property type="entry name" value="TRNA(ILE)-LYSIDINE SYNTHASE-RELATED"/>
    <property type="match status" value="1"/>
</dbReference>
<proteinExistence type="inferred from homology"/>
<dbReference type="GO" id="GO:0006400">
    <property type="term" value="P:tRNA modification"/>
    <property type="evidence" value="ECO:0007669"/>
    <property type="project" value="UniProtKB-UniRule"/>
</dbReference>
<dbReference type="NCBIfam" id="TIGR02432">
    <property type="entry name" value="lysidine_TilS_N"/>
    <property type="match status" value="1"/>
</dbReference>
<evidence type="ECO:0000313" key="10">
    <source>
        <dbReference type="Proteomes" id="UP000597886"/>
    </source>
</evidence>
<dbReference type="InterPro" id="IPR012094">
    <property type="entry name" value="tRNA_Ile_lys_synt"/>
</dbReference>
<organism evidence="9 10">
    <name type="scientific">Ruegeria atlantica</name>
    <dbReference type="NCBI Taxonomy" id="81569"/>
    <lineage>
        <taxon>Bacteria</taxon>
        <taxon>Pseudomonadati</taxon>
        <taxon>Pseudomonadota</taxon>
        <taxon>Alphaproteobacteria</taxon>
        <taxon>Rhodobacterales</taxon>
        <taxon>Roseobacteraceae</taxon>
        <taxon>Ruegeria</taxon>
    </lineage>
</organism>
<sequence length="417" mass="45074">MNRHSENLLAELRARLPERLPPKLGVAVSGGGDSVALMHLLHQVAQNEEIALFVATVDHGLRPDAAQEAVTVSRQAAALGLPHDILHWAGWDRSGNVQDEARKARYSLLAGWAQQRGIDAIALGHTADDQAETLLMRLGRSSGVTGLSGMSASRQWEGVTLLRPMLGITRKDLRTYLTGIGATWVEDPSNQDPRFDRIKAREAVSGLKPLGIDALSLSRVAENLAQAHAALGAFAQESARNVAQVEQSDVKVDRAGFAALPKEIRRRVLLGCLVWIAGLGYPPRQAAVEQAMKAIIEGRAGSLSGCLLVPEGMSVWICREFKAVEARISAPDEVWDSKWVLTGPEISGAEIRALGEDGLRQMPEWRETGRPRLALSATPAVWKGGAVLAAPLAGFANGWRADTTPEWPEFYASFLSH</sequence>
<dbReference type="GO" id="GO:0005524">
    <property type="term" value="F:ATP binding"/>
    <property type="evidence" value="ECO:0007669"/>
    <property type="project" value="UniProtKB-UniRule"/>
</dbReference>
<evidence type="ECO:0000256" key="1">
    <source>
        <dbReference type="ARBA" id="ARBA00022598"/>
    </source>
</evidence>
<gene>
    <name evidence="6 9" type="primary">tilS</name>
    <name evidence="8" type="ORF">GS617_12080</name>
    <name evidence="9" type="ORF">GS634_11455</name>
</gene>
<dbReference type="SUPFAM" id="SSF52402">
    <property type="entry name" value="Adenine nucleotide alpha hydrolases-like"/>
    <property type="match status" value="1"/>
</dbReference>
<evidence type="ECO:0000313" key="8">
    <source>
        <dbReference type="EMBL" id="NOD31014.1"/>
    </source>
</evidence>
<keyword evidence="4 6" id="KW-0067">ATP-binding</keyword>
<accession>A0AA90YYY6</accession>
<dbReference type="GO" id="GO:0032267">
    <property type="term" value="F:tRNA(Ile)-lysidine synthase activity"/>
    <property type="evidence" value="ECO:0007669"/>
    <property type="project" value="UniProtKB-EC"/>
</dbReference>